<reference evidence="3 4" key="1">
    <citation type="submission" date="2024-04" db="EMBL/GenBank/DDBJ databases">
        <title>Human intestinal bacterial collection.</title>
        <authorList>
            <person name="Pauvert C."/>
            <person name="Hitch T.C.A."/>
            <person name="Clavel T."/>
        </authorList>
    </citation>
    <scope>NUCLEOTIDE SEQUENCE [LARGE SCALE GENOMIC DNA]</scope>
    <source>
        <strain evidence="3 4">CLA-AA-H249</strain>
    </source>
</reference>
<dbReference type="Gene3D" id="3.30.360.90">
    <property type="match status" value="1"/>
</dbReference>
<organism evidence="3 4">
    <name type="scientific">Anaerostipes amylophilus</name>
    <dbReference type="NCBI Taxonomy" id="2981779"/>
    <lineage>
        <taxon>Bacteria</taxon>
        <taxon>Bacillati</taxon>
        <taxon>Bacillota</taxon>
        <taxon>Clostridia</taxon>
        <taxon>Lachnospirales</taxon>
        <taxon>Lachnospiraceae</taxon>
        <taxon>Anaerostipes</taxon>
    </lineage>
</organism>
<dbReference type="Gene3D" id="3.30.1490.450">
    <property type="match status" value="1"/>
</dbReference>
<protein>
    <submittedName>
        <fullName evidence="3">Phage tail sheath subtilisin-like domain-containing protein</fullName>
    </submittedName>
</protein>
<name>A0ABV1IWS7_9FIRM</name>
<dbReference type="EMBL" id="JBBNIN010000013">
    <property type="protein sequence ID" value="MEQ2711408.1"/>
    <property type="molecule type" value="Genomic_DNA"/>
</dbReference>
<evidence type="ECO:0000313" key="3">
    <source>
        <dbReference type="EMBL" id="MEQ2711408.1"/>
    </source>
</evidence>
<evidence type="ECO:0000313" key="4">
    <source>
        <dbReference type="Proteomes" id="UP001482154"/>
    </source>
</evidence>
<accession>A0ABV1IWS7</accession>
<dbReference type="Gene3D" id="3.30.1370.220">
    <property type="match status" value="1"/>
</dbReference>
<comment type="similarity">
    <text evidence="1">Belongs to the myoviridae tail sheath protein family.</text>
</comment>
<dbReference type="Proteomes" id="UP001482154">
    <property type="component" value="Unassembled WGS sequence"/>
</dbReference>
<feature type="domain" description="Tail sheath protein subtilisin-like" evidence="2">
    <location>
        <begin position="199"/>
        <end position="351"/>
    </location>
</feature>
<evidence type="ECO:0000259" key="2">
    <source>
        <dbReference type="Pfam" id="PF04984"/>
    </source>
</evidence>
<dbReference type="InterPro" id="IPR035089">
    <property type="entry name" value="Phage_sheath_subtilisin"/>
</dbReference>
<gene>
    <name evidence="3" type="ORF">AAAU51_09500</name>
</gene>
<dbReference type="Pfam" id="PF04984">
    <property type="entry name" value="Phage_sheath_1"/>
    <property type="match status" value="1"/>
</dbReference>
<sequence length="469" mass="51193">MSGLFLKGEKKERAGVYRRHEQITNNGVASAMNGVFCIPVHADFGPVGEVQKITSKTDLYSLYMESGTIDAAAALFSAGANTVYLYRLGTGGKEGSVSLQTTTSTNAVTLKTKYPTALKFSVTLKQKLGDATTKELSVYNGATLVEKVSFVAGTGVNEAANLVEAMKDSKYLYAELASGESGIMQTVTQQALTDGAAPNVTTEDYSNAFNAFEAYAWNVMILDTVEEDVKTLAKTYMDRIHSNGALGICVLGETAGKSLATRLANAKAYNAPYFIYCGSGYYNTAGERVEGYLAAAVQGGVIGCKDSSTSIVHVEIPDAESCIEQLTNEQYVSAIKSGLLLLSEGQEGQVWFDSGVNTYTVLNEDDDEGWKKIKRTAIRYEAFDRINRTLEPLIGKISNTSDGVDNVIQEAKKVLAEMNREGKILDTYEFFEDTDNTHAVDYAYFIIRIDDVDSMEKIYLTYQFQYISQ</sequence>
<dbReference type="RefSeq" id="WP_349111128.1">
    <property type="nucleotide sequence ID" value="NZ_JBBNIN010000013.1"/>
</dbReference>
<comment type="caution">
    <text evidence="3">The sequence shown here is derived from an EMBL/GenBank/DDBJ whole genome shotgun (WGS) entry which is preliminary data.</text>
</comment>
<evidence type="ECO:0000256" key="1">
    <source>
        <dbReference type="ARBA" id="ARBA00008005"/>
    </source>
</evidence>
<dbReference type="Gene3D" id="3.40.50.11790">
    <property type="match status" value="1"/>
</dbReference>
<proteinExistence type="inferred from homology"/>
<keyword evidence="4" id="KW-1185">Reference proteome</keyword>